<evidence type="ECO:0000256" key="3">
    <source>
        <dbReference type="ARBA" id="ARBA00022475"/>
    </source>
</evidence>
<evidence type="ECO:0000256" key="4">
    <source>
        <dbReference type="ARBA" id="ARBA00022692"/>
    </source>
</evidence>
<evidence type="ECO:0000256" key="6">
    <source>
        <dbReference type="ARBA" id="ARBA00023136"/>
    </source>
</evidence>
<evidence type="ECO:0000256" key="7">
    <source>
        <dbReference type="SAM" id="Phobius"/>
    </source>
</evidence>
<dbReference type="GO" id="GO:0015109">
    <property type="term" value="F:chromate transmembrane transporter activity"/>
    <property type="evidence" value="ECO:0007669"/>
    <property type="project" value="InterPro"/>
</dbReference>
<feature type="transmembrane region" description="Helical" evidence="7">
    <location>
        <begin position="118"/>
        <end position="139"/>
    </location>
</feature>
<dbReference type="Proteomes" id="UP000199182">
    <property type="component" value="Unassembled WGS sequence"/>
</dbReference>
<dbReference type="STRING" id="258515.SAMN05192585_15111"/>
<dbReference type="AlphaFoldDB" id="A0A1H0GIE5"/>
<gene>
    <name evidence="8" type="ORF">SAMN05192585_15111</name>
</gene>
<comment type="subcellular location">
    <subcellularLocation>
        <location evidence="1">Cell membrane</location>
        <topology evidence="1">Multi-pass membrane protein</topology>
    </subcellularLocation>
</comment>
<evidence type="ECO:0000313" key="8">
    <source>
        <dbReference type="EMBL" id="SDO06648.1"/>
    </source>
</evidence>
<dbReference type="InterPro" id="IPR003370">
    <property type="entry name" value="Chromate_transpt"/>
</dbReference>
<protein>
    <submittedName>
        <fullName evidence="8">Chromate transporter</fullName>
    </submittedName>
</protein>
<keyword evidence="9" id="KW-1185">Reference proteome</keyword>
<proteinExistence type="inferred from homology"/>
<dbReference type="Pfam" id="PF02417">
    <property type="entry name" value="Chromate_transp"/>
    <property type="match status" value="1"/>
</dbReference>
<comment type="similarity">
    <text evidence="2">Belongs to the chromate ion transporter (CHR) (TC 2.A.51) family.</text>
</comment>
<accession>A0A1H0GIE5</accession>
<evidence type="ECO:0000313" key="9">
    <source>
        <dbReference type="Proteomes" id="UP000199182"/>
    </source>
</evidence>
<dbReference type="PANTHER" id="PTHR43663">
    <property type="entry name" value="CHROMATE TRANSPORT PROTEIN-RELATED"/>
    <property type="match status" value="1"/>
</dbReference>
<dbReference type="PANTHER" id="PTHR43663:SF1">
    <property type="entry name" value="CHROMATE TRANSPORTER"/>
    <property type="match status" value="1"/>
</dbReference>
<evidence type="ECO:0000256" key="2">
    <source>
        <dbReference type="ARBA" id="ARBA00005262"/>
    </source>
</evidence>
<feature type="transmembrane region" description="Helical" evidence="7">
    <location>
        <begin position="78"/>
        <end position="106"/>
    </location>
</feature>
<keyword evidence="5 7" id="KW-1133">Transmembrane helix</keyword>
<evidence type="ECO:0000256" key="5">
    <source>
        <dbReference type="ARBA" id="ARBA00022989"/>
    </source>
</evidence>
<keyword evidence="3" id="KW-1003">Cell membrane</keyword>
<dbReference type="InterPro" id="IPR052518">
    <property type="entry name" value="CHR_Transporter"/>
</dbReference>
<feature type="transmembrane region" description="Helical" evidence="7">
    <location>
        <begin position="7"/>
        <end position="30"/>
    </location>
</feature>
<name>A0A1H0GIE5_9FIRM</name>
<organism evidence="8 9">
    <name type="scientific">Acetanaerobacterium elongatum</name>
    <dbReference type="NCBI Taxonomy" id="258515"/>
    <lineage>
        <taxon>Bacteria</taxon>
        <taxon>Bacillati</taxon>
        <taxon>Bacillota</taxon>
        <taxon>Clostridia</taxon>
        <taxon>Eubacteriales</taxon>
        <taxon>Oscillospiraceae</taxon>
        <taxon>Acetanaerobacterium</taxon>
    </lineage>
</organism>
<dbReference type="OrthoDB" id="9788907at2"/>
<dbReference type="RefSeq" id="WP_092643396.1">
    <property type="nucleotide sequence ID" value="NZ_FNID01000051.1"/>
</dbReference>
<keyword evidence="4 7" id="KW-0812">Transmembrane</keyword>
<dbReference type="GO" id="GO:0005886">
    <property type="term" value="C:plasma membrane"/>
    <property type="evidence" value="ECO:0007669"/>
    <property type="project" value="UniProtKB-SubCell"/>
</dbReference>
<sequence length="192" mass="20994">MKKDAKFYLKLFLSTFAISAFTIGGGYVIVTLMKKKFVEQYHWITEEEMLDFTAIAQSSPGVIAVNASILVGYRLAGILGALVAITGTVLPPLILLSVITLFYEWVKDNEIIKAMLKGMQAGVGAVIAEVVINMTAGIFKQKKVYPIAVMLIAFTAAFFFNVSVILIIIVCALLGAVTTLYTMRKEKRATGR</sequence>
<feature type="transmembrane region" description="Helical" evidence="7">
    <location>
        <begin position="145"/>
        <end position="178"/>
    </location>
</feature>
<evidence type="ECO:0000256" key="1">
    <source>
        <dbReference type="ARBA" id="ARBA00004651"/>
    </source>
</evidence>
<keyword evidence="6 7" id="KW-0472">Membrane</keyword>
<dbReference type="EMBL" id="FNID01000051">
    <property type="protein sequence ID" value="SDO06648.1"/>
    <property type="molecule type" value="Genomic_DNA"/>
</dbReference>
<reference evidence="8 9" key="1">
    <citation type="submission" date="2016-10" db="EMBL/GenBank/DDBJ databases">
        <authorList>
            <person name="de Groot N.N."/>
        </authorList>
    </citation>
    <scope>NUCLEOTIDE SEQUENCE [LARGE SCALE GENOMIC DNA]</scope>
    <source>
        <strain evidence="8 9">CGMCC 1.5012</strain>
    </source>
</reference>